<dbReference type="GeneID" id="6755151"/>
<dbReference type="InterPro" id="IPR009551">
    <property type="entry name" value="Wntless"/>
</dbReference>
<dbReference type="InParanoid" id="B3S1S8"/>
<dbReference type="RefSeq" id="XP_002114255.1">
    <property type="nucleotide sequence ID" value="XM_002114219.1"/>
</dbReference>
<keyword evidence="1" id="KW-0472">Membrane</keyword>
<dbReference type="Proteomes" id="UP000009022">
    <property type="component" value="Unassembled WGS sequence"/>
</dbReference>
<evidence type="ECO:0000256" key="1">
    <source>
        <dbReference type="SAM" id="Phobius"/>
    </source>
</evidence>
<dbReference type="InterPro" id="IPR053936">
    <property type="entry name" value="WLS_GOLD"/>
</dbReference>
<dbReference type="STRING" id="10228.B3S1S8"/>
<dbReference type="EMBL" id="DS985247">
    <property type="protein sequence ID" value="EDV23345.1"/>
    <property type="molecule type" value="Genomic_DNA"/>
</dbReference>
<protein>
    <recommendedName>
        <fullName evidence="2">Wntless GOLD domain-containing protein</fullName>
    </recommendedName>
</protein>
<dbReference type="AlphaFoldDB" id="B3S1S8"/>
<dbReference type="OrthoDB" id="5804250at2759"/>
<dbReference type="KEGG" id="tad:TRIADDRAFT_57871"/>
<name>B3S1S8_TRIAD</name>
<dbReference type="HOGENOM" id="CLU_1167189_0_0_1"/>
<keyword evidence="1" id="KW-1133">Transmembrane helix</keyword>
<dbReference type="CTD" id="6755151"/>
<dbReference type="Pfam" id="PF21883">
    <property type="entry name" value="WLS_GOLD"/>
    <property type="match status" value="1"/>
</dbReference>
<dbReference type="OMA" id="EYRIDIA"/>
<feature type="domain" description="Wntless GOLD" evidence="2">
    <location>
        <begin position="49"/>
        <end position="159"/>
    </location>
</feature>
<organism evidence="3 4">
    <name type="scientific">Trichoplax adhaerens</name>
    <name type="common">Trichoplax reptans</name>
    <dbReference type="NCBI Taxonomy" id="10228"/>
    <lineage>
        <taxon>Eukaryota</taxon>
        <taxon>Metazoa</taxon>
        <taxon>Placozoa</taxon>
        <taxon>Uniplacotomia</taxon>
        <taxon>Trichoplacea</taxon>
        <taxon>Trichoplacidae</taxon>
        <taxon>Trichoplax</taxon>
    </lineage>
</organism>
<reference evidence="3 4" key="1">
    <citation type="journal article" date="2008" name="Nature">
        <title>The Trichoplax genome and the nature of placozoans.</title>
        <authorList>
            <person name="Srivastava M."/>
            <person name="Begovic E."/>
            <person name="Chapman J."/>
            <person name="Putnam N.H."/>
            <person name="Hellsten U."/>
            <person name="Kawashima T."/>
            <person name="Kuo A."/>
            <person name="Mitros T."/>
            <person name="Salamov A."/>
            <person name="Carpenter M.L."/>
            <person name="Signorovitch A.Y."/>
            <person name="Moreno M.A."/>
            <person name="Kamm K."/>
            <person name="Grimwood J."/>
            <person name="Schmutz J."/>
            <person name="Shapiro H."/>
            <person name="Grigoriev I.V."/>
            <person name="Buss L.W."/>
            <person name="Schierwater B."/>
            <person name="Dellaporta S.L."/>
            <person name="Rokhsar D.S."/>
        </authorList>
    </citation>
    <scope>NUCLEOTIDE SEQUENCE [LARGE SCALE GENOMIC DNA]</scope>
    <source>
        <strain evidence="3 4">Grell-BS-1999</strain>
    </source>
</reference>
<dbReference type="PANTHER" id="PTHR13449">
    <property type="entry name" value="INTEGRAL MEMBRANE PROTEIN GPR177"/>
    <property type="match status" value="1"/>
</dbReference>
<dbReference type="GO" id="GO:0017147">
    <property type="term" value="F:Wnt-protein binding"/>
    <property type="evidence" value="ECO:0007669"/>
    <property type="project" value="InterPro"/>
</dbReference>
<sequence length="238" mass="27277">MSSIILETLSSKHLIAFSLLMLAAQISFIFIGLKAPSPTKAYKFTATTCKAHDKGRLKQWYDPDQCQEIDIRNIPSNIPADEIVFTVRIPNGHPQISRWNQYLLVLMNVDVEYDKLRPNDSKSNISYNVRLGYTNNLKTSWSLIAKADETRPLHCSKLQSEYRIDIANIYSFTQGILQQGAFTEIWLIIKSVATLFIIPIVIKFRISIYKNRQPQLFERMLYALGISAIIVDCKCLEI</sequence>
<dbReference type="PhylomeDB" id="B3S1S8"/>
<evidence type="ECO:0000313" key="3">
    <source>
        <dbReference type="EMBL" id="EDV23345.1"/>
    </source>
</evidence>
<accession>B3S1S8</accession>
<proteinExistence type="predicted"/>
<keyword evidence="1" id="KW-0812">Transmembrane</keyword>
<feature type="transmembrane region" description="Helical" evidence="1">
    <location>
        <begin position="12"/>
        <end position="33"/>
    </location>
</feature>
<evidence type="ECO:0000259" key="2">
    <source>
        <dbReference type="Pfam" id="PF21883"/>
    </source>
</evidence>
<evidence type="ECO:0000313" key="4">
    <source>
        <dbReference type="Proteomes" id="UP000009022"/>
    </source>
</evidence>
<gene>
    <name evidence="3" type="ORF">TRIADDRAFT_57871</name>
</gene>
<feature type="transmembrane region" description="Helical" evidence="1">
    <location>
        <begin position="185"/>
        <end position="202"/>
    </location>
</feature>
<keyword evidence="4" id="KW-1185">Reference proteome</keyword>
<dbReference type="FunCoup" id="B3S1S8">
    <property type="interactions" value="875"/>
</dbReference>
<dbReference type="PANTHER" id="PTHR13449:SF2">
    <property type="entry name" value="PROTEIN WNTLESS HOMOLOG"/>
    <property type="match status" value="1"/>
</dbReference>
<dbReference type="GO" id="GO:0016055">
    <property type="term" value="P:Wnt signaling pathway"/>
    <property type="evidence" value="ECO:0007669"/>
    <property type="project" value="InterPro"/>
</dbReference>